<feature type="transmembrane region" description="Helical" evidence="6">
    <location>
        <begin position="6"/>
        <end position="23"/>
    </location>
</feature>
<feature type="compositionally biased region" description="Basic and acidic residues" evidence="5">
    <location>
        <begin position="98"/>
        <end position="108"/>
    </location>
</feature>
<comment type="similarity">
    <text evidence="1">Belongs to the CLV3/ESR signal peptide family.</text>
</comment>
<dbReference type="PANTHER" id="PTHR34359:SF28">
    <property type="entry name" value="CLAVATA3_ESR (CLE)-RELATED PROTEIN 12"/>
    <property type="match status" value="1"/>
</dbReference>
<keyword evidence="8" id="KW-1185">Reference proteome</keyword>
<feature type="region of interest" description="Disordered" evidence="5">
    <location>
        <begin position="82"/>
        <end position="118"/>
    </location>
</feature>
<keyword evidence="6" id="KW-0472">Membrane</keyword>
<organism evidence="7 8">
    <name type="scientific">Oldenlandia corymbosa var. corymbosa</name>
    <dbReference type="NCBI Taxonomy" id="529605"/>
    <lineage>
        <taxon>Eukaryota</taxon>
        <taxon>Viridiplantae</taxon>
        <taxon>Streptophyta</taxon>
        <taxon>Embryophyta</taxon>
        <taxon>Tracheophyta</taxon>
        <taxon>Spermatophyta</taxon>
        <taxon>Magnoliopsida</taxon>
        <taxon>eudicotyledons</taxon>
        <taxon>Gunneridae</taxon>
        <taxon>Pentapetalae</taxon>
        <taxon>asterids</taxon>
        <taxon>lamiids</taxon>
        <taxon>Gentianales</taxon>
        <taxon>Rubiaceae</taxon>
        <taxon>Rubioideae</taxon>
        <taxon>Spermacoceae</taxon>
        <taxon>Hedyotis-Oldenlandia complex</taxon>
        <taxon>Oldenlandia</taxon>
    </lineage>
</organism>
<feature type="region of interest" description="Disordered" evidence="5">
    <location>
        <begin position="41"/>
        <end position="60"/>
    </location>
</feature>
<evidence type="ECO:0000256" key="3">
    <source>
        <dbReference type="ARBA" id="ARBA00022782"/>
    </source>
</evidence>
<evidence type="ECO:0000256" key="1">
    <source>
        <dbReference type="ARBA" id="ARBA00005416"/>
    </source>
</evidence>
<keyword evidence="4" id="KW-0379">Hydroxylation</keyword>
<keyword evidence="6" id="KW-0812">Transmembrane</keyword>
<dbReference type="InterPro" id="IPR039618">
    <property type="entry name" value="CLE9-13"/>
</dbReference>
<dbReference type="EMBL" id="OX459119">
    <property type="protein sequence ID" value="CAI9096297.1"/>
    <property type="molecule type" value="Genomic_DNA"/>
</dbReference>
<reference evidence="7" key="1">
    <citation type="submission" date="2023-03" db="EMBL/GenBank/DDBJ databases">
        <authorList>
            <person name="Julca I."/>
        </authorList>
    </citation>
    <scope>NUCLEOTIDE SEQUENCE</scope>
</reference>
<keyword evidence="6" id="KW-1133">Transmembrane helix</keyword>
<evidence type="ECO:0000313" key="7">
    <source>
        <dbReference type="EMBL" id="CAI9096297.1"/>
    </source>
</evidence>
<protein>
    <submittedName>
        <fullName evidence="7">OLC1v1032401C1</fullName>
    </submittedName>
</protein>
<name>A0AAV1CP48_OLDCO</name>
<dbReference type="GO" id="GO:0030154">
    <property type="term" value="P:cell differentiation"/>
    <property type="evidence" value="ECO:0007669"/>
    <property type="project" value="UniProtKB-KW"/>
</dbReference>
<evidence type="ECO:0000256" key="4">
    <source>
        <dbReference type="ARBA" id="ARBA00023278"/>
    </source>
</evidence>
<accession>A0AAV1CP48</accession>
<evidence type="ECO:0000256" key="6">
    <source>
        <dbReference type="SAM" id="Phobius"/>
    </source>
</evidence>
<dbReference type="AlphaFoldDB" id="A0AAV1CP48"/>
<gene>
    <name evidence="7" type="ORF">OLC1_LOCUS7085</name>
</gene>
<evidence type="ECO:0000256" key="5">
    <source>
        <dbReference type="SAM" id="MobiDB-lite"/>
    </source>
</evidence>
<sequence>MKLSHVFLYVLLVLSFSIILLCYHEFYNSFNEINELDNITRRRSSSSSSSSTPRHLHQAGLLHRKALASNKFDFAPFLKNHRHRKRKHPVPAAGGNEIDPRYGVEKRLVPTGPNPLHH</sequence>
<evidence type="ECO:0000256" key="2">
    <source>
        <dbReference type="ARBA" id="ARBA00022473"/>
    </source>
</evidence>
<keyword evidence="3" id="KW-0221">Differentiation</keyword>
<keyword evidence="2" id="KW-0217">Developmental protein</keyword>
<evidence type="ECO:0000313" key="8">
    <source>
        <dbReference type="Proteomes" id="UP001161247"/>
    </source>
</evidence>
<dbReference type="Proteomes" id="UP001161247">
    <property type="component" value="Chromosome 2"/>
</dbReference>
<proteinExistence type="inferred from homology"/>
<dbReference type="PANTHER" id="PTHR34359">
    <property type="entry name" value="CLAVATA3/ESR (CLE)-RELATED PROTEIN 10"/>
    <property type="match status" value="1"/>
</dbReference>